<feature type="domain" description="Knr4/Smi1-like" evidence="1">
    <location>
        <begin position="1"/>
        <end position="125"/>
    </location>
</feature>
<evidence type="ECO:0000313" key="5">
    <source>
        <dbReference type="Proteomes" id="UP000245802"/>
    </source>
</evidence>
<dbReference type="Pfam" id="PF09346">
    <property type="entry name" value="SMI1_KNR4"/>
    <property type="match status" value="1"/>
</dbReference>
<dbReference type="Proteomes" id="UP000245802">
    <property type="component" value="Chromosome"/>
</dbReference>
<organism evidence="3 5">
    <name type="scientific">Gemmata obscuriglobus</name>
    <dbReference type="NCBI Taxonomy" id="114"/>
    <lineage>
        <taxon>Bacteria</taxon>
        <taxon>Pseudomonadati</taxon>
        <taxon>Planctomycetota</taxon>
        <taxon>Planctomycetia</taxon>
        <taxon>Gemmatales</taxon>
        <taxon>Gemmataceae</taxon>
        <taxon>Gemmata</taxon>
    </lineage>
</organism>
<accession>A0A2Z3H656</accession>
<dbReference type="KEGG" id="gog:C1280_27580"/>
<dbReference type="AlphaFoldDB" id="A0A2Z3H656"/>
<reference evidence="3 5" key="1">
    <citation type="submission" date="2018-01" db="EMBL/GenBank/DDBJ databases">
        <title>G. obscuriglobus.</title>
        <authorList>
            <person name="Franke J."/>
            <person name="Blomberg W."/>
            <person name="Selmecki A."/>
        </authorList>
    </citation>
    <scope>NUCLEOTIDE SEQUENCE [LARGE SCALE GENOMIC DNA]</scope>
    <source>
        <strain evidence="3 5">DSM 5831</strain>
    </source>
</reference>
<dbReference type="EMBL" id="CP025958">
    <property type="protein sequence ID" value="AWM37548.1"/>
    <property type="molecule type" value="Genomic_DNA"/>
</dbReference>
<evidence type="ECO:0000259" key="1">
    <source>
        <dbReference type="SMART" id="SM00860"/>
    </source>
</evidence>
<dbReference type="SMART" id="SM00860">
    <property type="entry name" value="SMI1_KNR4"/>
    <property type="match status" value="1"/>
</dbReference>
<dbReference type="EMBL" id="CP025958">
    <property type="protein sequence ID" value="AWM40397.1"/>
    <property type="molecule type" value="Genomic_DNA"/>
</dbReference>
<keyword evidence="5" id="KW-1185">Reference proteome</keyword>
<evidence type="ECO:0000313" key="4">
    <source>
        <dbReference type="EMBL" id="AWM40397.1"/>
    </source>
</evidence>
<evidence type="ECO:0000313" key="2">
    <source>
        <dbReference type="EMBL" id="AWM37548.1"/>
    </source>
</evidence>
<proteinExistence type="predicted"/>
<dbReference type="SUPFAM" id="SSF160631">
    <property type="entry name" value="SMI1/KNR4-like"/>
    <property type="match status" value="1"/>
</dbReference>
<evidence type="ECO:0000313" key="3">
    <source>
        <dbReference type="EMBL" id="AWM40381.1"/>
    </source>
</evidence>
<dbReference type="Gene3D" id="3.40.1580.10">
    <property type="entry name" value="SMI1/KNR4-like"/>
    <property type="match status" value="1"/>
</dbReference>
<dbReference type="InterPro" id="IPR018958">
    <property type="entry name" value="Knr4/Smi1-like_dom"/>
</dbReference>
<dbReference type="EMBL" id="CP025958">
    <property type="protein sequence ID" value="AWM40381.1"/>
    <property type="molecule type" value="Genomic_DNA"/>
</dbReference>
<dbReference type="InterPro" id="IPR037883">
    <property type="entry name" value="Knr4/Smi1-like_sf"/>
</dbReference>
<sequence length="134" mass="15278">MGEAEVARIESALGHPLPGEYRDFLRRHADEVRRIKATLPQRAVLWTDADAIIRENLAARQRAAWMTVGEDEEPWPASYLVVGTNGAGDYWFVDRGGAMWGVGFYQHEAHEVEERYGSFEVYLAELRQEARDAQ</sequence>
<dbReference type="KEGG" id="gog:C1280_27700"/>
<dbReference type="RefSeq" id="WP_010036145.1">
    <property type="nucleotide sequence ID" value="NZ_CP025958.1"/>
</dbReference>
<gene>
    <name evidence="2" type="ORF">C1280_11335</name>
    <name evidence="3" type="ORF">C1280_27580</name>
    <name evidence="4" type="ORF">C1280_27700</name>
</gene>
<name>A0A2Z3H656_9BACT</name>
<dbReference type="KEGG" id="gog:C1280_11335"/>
<dbReference type="OrthoDB" id="286113at2"/>
<protein>
    <submittedName>
        <fullName evidence="3">SMI1/KNR4 family protein</fullName>
    </submittedName>
</protein>